<gene>
    <name evidence="1" type="ORF">NDU88_003636</name>
</gene>
<accession>A0AAV7WVE1</accession>
<dbReference type="EMBL" id="JANPWB010000001">
    <property type="protein sequence ID" value="KAJ1216030.1"/>
    <property type="molecule type" value="Genomic_DNA"/>
</dbReference>
<evidence type="ECO:0000313" key="1">
    <source>
        <dbReference type="EMBL" id="KAJ1216030.1"/>
    </source>
</evidence>
<comment type="caution">
    <text evidence="1">The sequence shown here is derived from an EMBL/GenBank/DDBJ whole genome shotgun (WGS) entry which is preliminary data.</text>
</comment>
<evidence type="ECO:0000313" key="2">
    <source>
        <dbReference type="Proteomes" id="UP001066276"/>
    </source>
</evidence>
<dbReference type="AlphaFoldDB" id="A0AAV7WVE1"/>
<name>A0AAV7WVE1_PLEWA</name>
<sequence length="112" mass="12736">MKRKADRYRQAAPLYQVGHKCWFFFPLGLLEDTVCFGVARQSAPWLLEGVALIWEHPGPVEDLVYSPIRNPESALEKAQSEYVVQEKNKRILCGGTTDKIIKTLTLNKAFAK</sequence>
<organism evidence="1 2">
    <name type="scientific">Pleurodeles waltl</name>
    <name type="common">Iberian ribbed newt</name>
    <dbReference type="NCBI Taxonomy" id="8319"/>
    <lineage>
        <taxon>Eukaryota</taxon>
        <taxon>Metazoa</taxon>
        <taxon>Chordata</taxon>
        <taxon>Craniata</taxon>
        <taxon>Vertebrata</taxon>
        <taxon>Euteleostomi</taxon>
        <taxon>Amphibia</taxon>
        <taxon>Batrachia</taxon>
        <taxon>Caudata</taxon>
        <taxon>Salamandroidea</taxon>
        <taxon>Salamandridae</taxon>
        <taxon>Pleurodelinae</taxon>
        <taxon>Pleurodeles</taxon>
    </lineage>
</organism>
<reference evidence="1" key="1">
    <citation type="journal article" date="2022" name="bioRxiv">
        <title>Sequencing and chromosome-scale assembly of the giantPleurodeles waltlgenome.</title>
        <authorList>
            <person name="Brown T."/>
            <person name="Elewa A."/>
            <person name="Iarovenko S."/>
            <person name="Subramanian E."/>
            <person name="Araus A.J."/>
            <person name="Petzold A."/>
            <person name="Susuki M."/>
            <person name="Suzuki K.-i.T."/>
            <person name="Hayashi T."/>
            <person name="Toyoda A."/>
            <person name="Oliveira C."/>
            <person name="Osipova E."/>
            <person name="Leigh N.D."/>
            <person name="Simon A."/>
            <person name="Yun M.H."/>
        </authorList>
    </citation>
    <scope>NUCLEOTIDE SEQUENCE</scope>
    <source>
        <strain evidence="1">20211129_DDA</strain>
        <tissue evidence="1">Liver</tissue>
    </source>
</reference>
<protein>
    <submittedName>
        <fullName evidence="1">Uncharacterized protein</fullName>
    </submittedName>
</protein>
<dbReference type="Proteomes" id="UP001066276">
    <property type="component" value="Chromosome 1_1"/>
</dbReference>
<proteinExistence type="predicted"/>
<keyword evidence="2" id="KW-1185">Reference proteome</keyword>